<dbReference type="InterPro" id="IPR029058">
    <property type="entry name" value="AB_hydrolase_fold"/>
</dbReference>
<dbReference type="AlphaFoldDB" id="A0A0B2V187"/>
<sequence>MGLIKTNVESRQVSESYRVRTKSGEVQGFPMRCKKGLVNVFLGIPYAKPPVGQLRFKKTEPVDPWNGVKMCTKYRSRCPQKDYFWDTLELRTGKSEDCLYLNVIAPSWKPPPDQQNGFPVMIYIHGGGFLVDSAVKYRYWNIARLLSPFDIIVITIQYRLGYLGYFSTADENCIGNFGLWDQVTALKWVSENIEHFGGDPKNITVAGQSAGAVSADLLSLSPHSRDLFQRLILMGGNAECHWAVSDAKVIADYCLRRARKLGWKGTNNAEMMDYLRGLSDHKFGDSMIGNRVIFDEVRLPLTPVIDGDLLPAPICQLRNETYTKPTIIGVTENEGLLFTAIGGLACGKSDVERGMRLISRATEGSGIDISSIVKRVYNYDEQKVYSKNAIKKAFVMMLDDIVNNYAFAMFTHLMAEKRATVYAFSFEHFNAQSYGVMNMLMPFTAATHCTELNYLFNSNVFVTPYIKTSVDRRVTKVMTTLWSSFVKYGDPNKGTDPNDKYFDFVWEPLTEENEERHLRIGKHTGMLSEFKEGRMKLLREIIDIYAMITAQGAETSA</sequence>
<evidence type="ECO:0000256" key="4">
    <source>
        <dbReference type="RuleBase" id="RU361235"/>
    </source>
</evidence>
<evidence type="ECO:0000256" key="2">
    <source>
        <dbReference type="ARBA" id="ARBA00022487"/>
    </source>
</evidence>
<dbReference type="Pfam" id="PF00135">
    <property type="entry name" value="COesterase"/>
    <property type="match status" value="1"/>
</dbReference>
<comment type="similarity">
    <text evidence="1 4">Belongs to the type-B carboxylesterase/lipase family.</text>
</comment>
<organism evidence="6 7">
    <name type="scientific">Toxocara canis</name>
    <name type="common">Canine roundworm</name>
    <dbReference type="NCBI Taxonomy" id="6265"/>
    <lineage>
        <taxon>Eukaryota</taxon>
        <taxon>Metazoa</taxon>
        <taxon>Ecdysozoa</taxon>
        <taxon>Nematoda</taxon>
        <taxon>Chromadorea</taxon>
        <taxon>Rhabditida</taxon>
        <taxon>Spirurina</taxon>
        <taxon>Ascaridomorpha</taxon>
        <taxon>Ascaridoidea</taxon>
        <taxon>Toxocaridae</taxon>
        <taxon>Toxocara</taxon>
    </lineage>
</organism>
<dbReference type="InterPro" id="IPR019826">
    <property type="entry name" value="Carboxylesterase_B_AS"/>
</dbReference>
<dbReference type="PANTHER" id="PTHR44590">
    <property type="entry name" value="CARBOXYLIC ESTER HYDROLASE-RELATED"/>
    <property type="match status" value="1"/>
</dbReference>
<proteinExistence type="inferred from homology"/>
<dbReference type="PANTHER" id="PTHR44590:SF4">
    <property type="entry name" value="CARBOXYLIC ESTER HYDROLASE"/>
    <property type="match status" value="1"/>
</dbReference>
<protein>
    <recommendedName>
        <fullName evidence="4">Carboxylic ester hydrolase</fullName>
        <ecNumber evidence="4">3.1.1.-</ecNumber>
    </recommendedName>
</protein>
<keyword evidence="2" id="KW-0719">Serine esterase</keyword>
<dbReference type="OrthoDB" id="19653at2759"/>
<dbReference type="Gene3D" id="3.40.50.1820">
    <property type="entry name" value="alpha/beta hydrolase"/>
    <property type="match status" value="1"/>
</dbReference>
<gene>
    <name evidence="6" type="primary">F13H6.3</name>
    <name evidence="6" type="ORF">Tcan_10751</name>
</gene>
<evidence type="ECO:0000313" key="6">
    <source>
        <dbReference type="EMBL" id="KHN75308.1"/>
    </source>
</evidence>
<evidence type="ECO:0000259" key="5">
    <source>
        <dbReference type="Pfam" id="PF00135"/>
    </source>
</evidence>
<dbReference type="EC" id="3.1.1.-" evidence="4"/>
<dbReference type="GO" id="GO:0052689">
    <property type="term" value="F:carboxylic ester hydrolase activity"/>
    <property type="evidence" value="ECO:0007669"/>
    <property type="project" value="UniProtKB-KW"/>
</dbReference>
<dbReference type="PROSITE" id="PS00941">
    <property type="entry name" value="CARBOXYLESTERASE_B_2"/>
    <property type="match status" value="1"/>
</dbReference>
<comment type="caution">
    <text evidence="6">The sequence shown here is derived from an EMBL/GenBank/DDBJ whole genome shotgun (WGS) entry which is preliminary data.</text>
</comment>
<keyword evidence="3 4" id="KW-0378">Hydrolase</keyword>
<dbReference type="OMA" id="SKQMWGW"/>
<accession>A0A0B2V187</accession>
<evidence type="ECO:0000313" key="7">
    <source>
        <dbReference type="Proteomes" id="UP000031036"/>
    </source>
</evidence>
<evidence type="ECO:0000256" key="1">
    <source>
        <dbReference type="ARBA" id="ARBA00005964"/>
    </source>
</evidence>
<keyword evidence="7" id="KW-1185">Reference proteome</keyword>
<dbReference type="Proteomes" id="UP000031036">
    <property type="component" value="Unassembled WGS sequence"/>
</dbReference>
<dbReference type="PROSITE" id="PS00122">
    <property type="entry name" value="CARBOXYLESTERASE_B_1"/>
    <property type="match status" value="1"/>
</dbReference>
<dbReference type="SUPFAM" id="SSF53474">
    <property type="entry name" value="alpha/beta-Hydrolases"/>
    <property type="match status" value="1"/>
</dbReference>
<dbReference type="InterPro" id="IPR002018">
    <property type="entry name" value="CarbesteraseB"/>
</dbReference>
<reference evidence="6 7" key="1">
    <citation type="submission" date="2014-11" db="EMBL/GenBank/DDBJ databases">
        <title>Genetic blueprint of the zoonotic pathogen Toxocara canis.</title>
        <authorList>
            <person name="Zhu X.-Q."/>
            <person name="Korhonen P.K."/>
            <person name="Cai H."/>
            <person name="Young N.D."/>
            <person name="Nejsum P."/>
            <person name="von Samson-Himmelstjerna G."/>
            <person name="Boag P.R."/>
            <person name="Tan P."/>
            <person name="Li Q."/>
            <person name="Min J."/>
            <person name="Yang Y."/>
            <person name="Wang X."/>
            <person name="Fang X."/>
            <person name="Hall R.S."/>
            <person name="Hofmann A."/>
            <person name="Sternberg P.W."/>
            <person name="Jex A.R."/>
            <person name="Gasser R.B."/>
        </authorList>
    </citation>
    <scope>NUCLEOTIDE SEQUENCE [LARGE SCALE GENOMIC DNA]</scope>
    <source>
        <strain evidence="6">PN_DK_2014</strain>
    </source>
</reference>
<feature type="domain" description="Carboxylesterase type B" evidence="5">
    <location>
        <begin position="18"/>
        <end position="534"/>
    </location>
</feature>
<name>A0A0B2V187_TOXCA</name>
<dbReference type="STRING" id="6265.A0A0B2V187"/>
<dbReference type="InterPro" id="IPR019819">
    <property type="entry name" value="Carboxylesterase_B_CS"/>
</dbReference>
<dbReference type="EMBL" id="JPKZ01002763">
    <property type="protein sequence ID" value="KHN75308.1"/>
    <property type="molecule type" value="Genomic_DNA"/>
</dbReference>
<dbReference type="ESTHER" id="toxca-a0a0b2v187">
    <property type="family name" value="Carb_B_Nematoda"/>
</dbReference>
<evidence type="ECO:0000256" key="3">
    <source>
        <dbReference type="ARBA" id="ARBA00022801"/>
    </source>
</evidence>